<accession>A0A1M6KV14</accession>
<dbReference type="EMBL" id="FQYX01000028">
    <property type="protein sequence ID" value="SHJ62821.1"/>
    <property type="molecule type" value="Genomic_DNA"/>
</dbReference>
<sequence>MTIEDLILPEFIFGEFPIKDDSFNDQRQFIIHKGTSLIEVLAQDEFTNVVFDDKTGKQYSYFGEDFTLFYQTNNTAASGQNEMEVLDRAWEWYREYLIWEDTQED</sequence>
<dbReference type="AlphaFoldDB" id="A0A1M6KV14"/>
<organism evidence="1 2">
    <name type="scientific">Arenibacter nanhaiticus</name>
    <dbReference type="NCBI Taxonomy" id="558155"/>
    <lineage>
        <taxon>Bacteria</taxon>
        <taxon>Pseudomonadati</taxon>
        <taxon>Bacteroidota</taxon>
        <taxon>Flavobacteriia</taxon>
        <taxon>Flavobacteriales</taxon>
        <taxon>Flavobacteriaceae</taxon>
        <taxon>Arenibacter</taxon>
    </lineage>
</organism>
<keyword evidence="2" id="KW-1185">Reference proteome</keyword>
<dbReference type="Proteomes" id="UP000184231">
    <property type="component" value="Unassembled WGS sequence"/>
</dbReference>
<protein>
    <submittedName>
        <fullName evidence="1">Uncharacterized protein</fullName>
    </submittedName>
</protein>
<evidence type="ECO:0000313" key="2">
    <source>
        <dbReference type="Proteomes" id="UP000184231"/>
    </source>
</evidence>
<name>A0A1M6KV14_9FLAO</name>
<dbReference type="STRING" id="558155.SAMN04487911_12810"/>
<gene>
    <name evidence="1" type="ORF">SAMN04487911_12810</name>
</gene>
<proteinExistence type="predicted"/>
<reference evidence="2" key="1">
    <citation type="submission" date="2016-11" db="EMBL/GenBank/DDBJ databases">
        <authorList>
            <person name="Varghese N."/>
            <person name="Submissions S."/>
        </authorList>
    </citation>
    <scope>NUCLEOTIDE SEQUENCE [LARGE SCALE GENOMIC DNA]</scope>
    <source>
        <strain evidence="2">CGMCC 1.8863</strain>
    </source>
</reference>
<evidence type="ECO:0000313" key="1">
    <source>
        <dbReference type="EMBL" id="SHJ62821.1"/>
    </source>
</evidence>